<sequence length="81" mass="9146">MASKRRSDTPARRSPASRRWVAPTFVAAFVLGALWLIVYYIVSYYPEASAVLSFMMQLGNWNILIGMGLMAISFIVATQWK</sequence>
<evidence type="ECO:0000313" key="8">
    <source>
        <dbReference type="EMBL" id="HIT75238.1"/>
    </source>
</evidence>
<evidence type="ECO:0000256" key="7">
    <source>
        <dbReference type="HAMAP-Rule" id="MF_00631"/>
    </source>
</evidence>
<keyword evidence="3 7" id="KW-0812">Transmembrane</keyword>
<comment type="similarity">
    <text evidence="7">Belongs to the CrgA family.</text>
</comment>
<protein>
    <recommendedName>
        <fullName evidence="7">Cell division protein CrgA</fullName>
    </recommendedName>
</protein>
<dbReference type="InterPro" id="IPR009619">
    <property type="entry name" value="CrgA"/>
</dbReference>
<evidence type="ECO:0000256" key="6">
    <source>
        <dbReference type="ARBA" id="ARBA00023306"/>
    </source>
</evidence>
<dbReference type="HAMAP" id="MF_00631">
    <property type="entry name" value="CrgA"/>
    <property type="match status" value="1"/>
</dbReference>
<keyword evidence="6 7" id="KW-0131">Cell cycle</keyword>
<name>A0A9D1GYD6_9ACTN</name>
<organism evidence="8 9">
    <name type="scientific">Candidatus Avipropionibacterium avicola</name>
    <dbReference type="NCBI Taxonomy" id="2840701"/>
    <lineage>
        <taxon>Bacteria</taxon>
        <taxon>Bacillati</taxon>
        <taxon>Actinomycetota</taxon>
        <taxon>Actinomycetes</taxon>
        <taxon>Propionibacteriales</taxon>
        <taxon>Propionibacteriaceae</taxon>
        <taxon>Propionibacteriaceae incertae sedis</taxon>
        <taxon>Candidatus Avipropionibacterium</taxon>
    </lineage>
</organism>
<dbReference type="EMBL" id="DVLP01000201">
    <property type="protein sequence ID" value="HIT75238.1"/>
    <property type="molecule type" value="Genomic_DNA"/>
</dbReference>
<dbReference type="Proteomes" id="UP000886842">
    <property type="component" value="Unassembled WGS sequence"/>
</dbReference>
<proteinExistence type="inferred from homology"/>
<keyword evidence="4 7" id="KW-1133">Transmembrane helix</keyword>
<reference evidence="8" key="1">
    <citation type="submission" date="2020-10" db="EMBL/GenBank/DDBJ databases">
        <authorList>
            <person name="Gilroy R."/>
        </authorList>
    </citation>
    <scope>NUCLEOTIDE SEQUENCE</scope>
    <source>
        <strain evidence="8">ChiGjej1B1-24693</strain>
    </source>
</reference>
<evidence type="ECO:0000256" key="4">
    <source>
        <dbReference type="ARBA" id="ARBA00022989"/>
    </source>
</evidence>
<comment type="caution">
    <text evidence="8">The sequence shown here is derived from an EMBL/GenBank/DDBJ whole genome shotgun (WGS) entry which is preliminary data.</text>
</comment>
<evidence type="ECO:0000256" key="3">
    <source>
        <dbReference type="ARBA" id="ARBA00022692"/>
    </source>
</evidence>
<dbReference type="GO" id="GO:0005886">
    <property type="term" value="C:plasma membrane"/>
    <property type="evidence" value="ECO:0007669"/>
    <property type="project" value="UniProtKB-SubCell"/>
</dbReference>
<keyword evidence="5 7" id="KW-0472">Membrane</keyword>
<comment type="subcellular location">
    <subcellularLocation>
        <location evidence="7">Cell membrane</location>
        <topology evidence="7">Multi-pass membrane protein</topology>
    </subcellularLocation>
</comment>
<feature type="transmembrane region" description="Helical" evidence="7">
    <location>
        <begin position="61"/>
        <end position="80"/>
    </location>
</feature>
<dbReference type="GO" id="GO:0051301">
    <property type="term" value="P:cell division"/>
    <property type="evidence" value="ECO:0007669"/>
    <property type="project" value="UniProtKB-UniRule"/>
</dbReference>
<keyword evidence="1 7" id="KW-1003">Cell membrane</keyword>
<feature type="transmembrane region" description="Helical" evidence="7">
    <location>
        <begin position="20"/>
        <end position="41"/>
    </location>
</feature>
<evidence type="ECO:0000256" key="1">
    <source>
        <dbReference type="ARBA" id="ARBA00022475"/>
    </source>
</evidence>
<accession>A0A9D1GYD6</accession>
<keyword evidence="2 7" id="KW-0132">Cell division</keyword>
<evidence type="ECO:0000256" key="5">
    <source>
        <dbReference type="ARBA" id="ARBA00023136"/>
    </source>
</evidence>
<comment type="function">
    <text evidence="7">Involved in cell division.</text>
</comment>
<dbReference type="AlphaFoldDB" id="A0A9D1GYD6"/>
<evidence type="ECO:0000313" key="9">
    <source>
        <dbReference type="Proteomes" id="UP000886842"/>
    </source>
</evidence>
<evidence type="ECO:0000256" key="2">
    <source>
        <dbReference type="ARBA" id="ARBA00022618"/>
    </source>
</evidence>
<dbReference type="Pfam" id="PF06781">
    <property type="entry name" value="CrgA"/>
    <property type="match status" value="1"/>
</dbReference>
<gene>
    <name evidence="7" type="primary">crgA</name>
    <name evidence="8" type="ORF">IAA98_06615</name>
</gene>
<reference evidence="8" key="2">
    <citation type="journal article" date="2021" name="PeerJ">
        <title>Extensive microbial diversity within the chicken gut microbiome revealed by metagenomics and culture.</title>
        <authorList>
            <person name="Gilroy R."/>
            <person name="Ravi A."/>
            <person name="Getino M."/>
            <person name="Pursley I."/>
            <person name="Horton D.L."/>
            <person name="Alikhan N.F."/>
            <person name="Baker D."/>
            <person name="Gharbi K."/>
            <person name="Hall N."/>
            <person name="Watson M."/>
            <person name="Adriaenssens E.M."/>
            <person name="Foster-Nyarko E."/>
            <person name="Jarju S."/>
            <person name="Secka A."/>
            <person name="Antonio M."/>
            <person name="Oren A."/>
            <person name="Chaudhuri R.R."/>
            <person name="La Ragione R."/>
            <person name="Hildebrand F."/>
            <person name="Pallen M.J."/>
        </authorList>
    </citation>
    <scope>NUCLEOTIDE SEQUENCE</scope>
    <source>
        <strain evidence="8">ChiGjej1B1-24693</strain>
    </source>
</reference>